<dbReference type="GO" id="GO:0016620">
    <property type="term" value="F:oxidoreductase activity, acting on the aldehyde or oxo group of donors, NAD or NADP as acceptor"/>
    <property type="evidence" value="ECO:0007669"/>
    <property type="project" value="InterPro"/>
</dbReference>
<keyword evidence="7" id="KW-1185">Reference proteome</keyword>
<dbReference type="SUPFAM" id="SSF53720">
    <property type="entry name" value="ALDH-like"/>
    <property type="match status" value="1"/>
</dbReference>
<dbReference type="InterPro" id="IPR016160">
    <property type="entry name" value="Ald_DH_CS_CYS"/>
</dbReference>
<organism evidence="6 7">
    <name type="scientific">Pseudobacillus wudalianchiensis</name>
    <dbReference type="NCBI Taxonomy" id="1743143"/>
    <lineage>
        <taxon>Bacteria</taxon>
        <taxon>Bacillati</taxon>
        <taxon>Bacillota</taxon>
        <taxon>Bacilli</taxon>
        <taxon>Bacillales</taxon>
        <taxon>Bacillaceae</taxon>
        <taxon>Pseudobacillus</taxon>
    </lineage>
</organism>
<dbReference type="FunFam" id="3.40.309.10:FF:000012">
    <property type="entry name" value="Betaine aldehyde dehydrogenase"/>
    <property type="match status" value="1"/>
</dbReference>
<sequence length="499" mass="54821">MTESVKTKLKKYHMYINGEWVGSTSGEYFPSYNPATGEPWCYVAKGTAEDVDLAVKAAHQAFLNSEWSTMTYTERGRLVRRLGELIAERVEELAQFETLDNGKLIREMRGQLKYLPEFFYYYAGLADKIHGETLPIDKKDMFVFTSREPLGVVAAITPWNSPLYLTTLKLAPALVAGNTIVIKPSEMTSASLLELVKLVEEAGFPPGVVNVVTGFGMPVGDSLTSHPLVRRVAFTGGAESARHVVRNSAENFAKVTLELGGKSPNIVFDDADPDNAAMGIIAGIFGASGQSCVAGSRAFLHVDIYDKVMERLIDRVSKIKVGDPLQDETEMGPLATQAQLERVERYVAIGLEDGGKIAYGGKKPEHLTKGWYFEPTIFEHTDHASRITKEEIFGPVLSIIPFKSEEEVIQLANSTDYGLAAGIWVKDIAKAHRVAKAVRAGIVWVNTYRSISPIAPIGGSGLSGYGRESGYEAIHEYTQSKVVWINTSSEPMPDPFIMR</sequence>
<dbReference type="RefSeq" id="WP_065409366.1">
    <property type="nucleotide sequence ID" value="NZ_MAYT01000001.1"/>
</dbReference>
<dbReference type="Pfam" id="PF00171">
    <property type="entry name" value="Aldedh"/>
    <property type="match status" value="1"/>
</dbReference>
<reference evidence="7" key="1">
    <citation type="submission" date="2016-05" db="EMBL/GenBank/DDBJ databases">
        <authorList>
            <person name="Liu B."/>
            <person name="Wang J."/>
            <person name="Zhu Y."/>
            <person name="Liu G."/>
            <person name="Chen Q."/>
            <person name="Chen Z."/>
            <person name="Lan J."/>
            <person name="Che J."/>
            <person name="Ge C."/>
            <person name="Shi H."/>
            <person name="Pan Z."/>
            <person name="Liu X."/>
        </authorList>
    </citation>
    <scope>NUCLEOTIDE SEQUENCE [LARGE SCALE GENOMIC DNA]</scope>
    <source>
        <strain evidence="7">FJAT-27215</strain>
    </source>
</reference>
<feature type="domain" description="Aldehyde dehydrogenase" evidence="5">
    <location>
        <begin position="20"/>
        <end position="483"/>
    </location>
</feature>
<evidence type="ECO:0000313" key="6">
    <source>
        <dbReference type="EMBL" id="OCA92911.1"/>
    </source>
</evidence>
<protein>
    <submittedName>
        <fullName evidence="6">Carnitine dehydratase</fullName>
    </submittedName>
</protein>
<dbReference type="FunFam" id="3.40.605.10:FF:000007">
    <property type="entry name" value="NAD/NADP-dependent betaine aldehyde dehydrogenase"/>
    <property type="match status" value="1"/>
</dbReference>
<dbReference type="InterPro" id="IPR016161">
    <property type="entry name" value="Ald_DH/histidinol_DH"/>
</dbReference>
<feature type="active site" evidence="3">
    <location>
        <position position="258"/>
    </location>
</feature>
<dbReference type="Proteomes" id="UP000092578">
    <property type="component" value="Unassembled WGS sequence"/>
</dbReference>
<evidence type="ECO:0000256" key="2">
    <source>
        <dbReference type="ARBA" id="ARBA00023002"/>
    </source>
</evidence>
<keyword evidence="2 4" id="KW-0560">Oxidoreductase</keyword>
<comment type="similarity">
    <text evidence="1 4">Belongs to the aldehyde dehydrogenase family.</text>
</comment>
<dbReference type="InterPro" id="IPR016163">
    <property type="entry name" value="Ald_DH_C"/>
</dbReference>
<dbReference type="InterPro" id="IPR016162">
    <property type="entry name" value="Ald_DH_N"/>
</dbReference>
<accession>A0A1B9BA16</accession>
<dbReference type="PROSITE" id="PS00687">
    <property type="entry name" value="ALDEHYDE_DEHYDR_GLU"/>
    <property type="match status" value="1"/>
</dbReference>
<evidence type="ECO:0000256" key="1">
    <source>
        <dbReference type="ARBA" id="ARBA00009986"/>
    </source>
</evidence>
<dbReference type="PANTHER" id="PTHR11699">
    <property type="entry name" value="ALDEHYDE DEHYDROGENASE-RELATED"/>
    <property type="match status" value="1"/>
</dbReference>
<evidence type="ECO:0000256" key="3">
    <source>
        <dbReference type="PROSITE-ProRule" id="PRU10007"/>
    </source>
</evidence>
<evidence type="ECO:0000259" key="5">
    <source>
        <dbReference type="Pfam" id="PF00171"/>
    </source>
</evidence>
<dbReference type="CDD" id="cd07114">
    <property type="entry name" value="ALDH_DhaS"/>
    <property type="match status" value="1"/>
</dbReference>
<dbReference type="Gene3D" id="3.40.309.10">
    <property type="entry name" value="Aldehyde Dehydrogenase, Chain A, domain 2"/>
    <property type="match status" value="1"/>
</dbReference>
<dbReference type="Gene3D" id="3.40.605.10">
    <property type="entry name" value="Aldehyde Dehydrogenase, Chain A, domain 1"/>
    <property type="match status" value="1"/>
</dbReference>
<dbReference type="InterPro" id="IPR015590">
    <property type="entry name" value="Aldehyde_DH_dom"/>
</dbReference>
<gene>
    <name evidence="6" type="ORF">A8F95_04285</name>
</gene>
<dbReference type="InterPro" id="IPR029510">
    <property type="entry name" value="Ald_DH_CS_GLU"/>
</dbReference>
<evidence type="ECO:0000313" key="7">
    <source>
        <dbReference type="Proteomes" id="UP000092578"/>
    </source>
</evidence>
<dbReference type="PROSITE" id="PS00070">
    <property type="entry name" value="ALDEHYDE_DEHYDR_CYS"/>
    <property type="match status" value="1"/>
</dbReference>
<proteinExistence type="inferred from homology"/>
<dbReference type="EMBL" id="MAYT01000001">
    <property type="protein sequence ID" value="OCA92911.1"/>
    <property type="molecule type" value="Genomic_DNA"/>
</dbReference>
<name>A0A1B9BA16_9BACI</name>
<evidence type="ECO:0000256" key="4">
    <source>
        <dbReference type="RuleBase" id="RU003345"/>
    </source>
</evidence>
<dbReference type="AlphaFoldDB" id="A0A1B9BA16"/>
<comment type="caution">
    <text evidence="6">The sequence shown here is derived from an EMBL/GenBank/DDBJ whole genome shotgun (WGS) entry which is preliminary data.</text>
</comment>